<dbReference type="AlphaFoldDB" id="A0A2G1DJN7"/>
<dbReference type="EMBL" id="CP032098">
    <property type="protein sequence ID" value="AXX92856.1"/>
    <property type="molecule type" value="Genomic_DNA"/>
</dbReference>
<dbReference type="Proteomes" id="UP000221222">
    <property type="component" value="Unassembled WGS sequence"/>
</dbReference>
<gene>
    <name evidence="1" type="ORF">AMOL_1893</name>
    <name evidence="2" type="ORF">CPU12_03770</name>
</gene>
<organism evidence="2 3">
    <name type="scientific">Malaciobacter molluscorum LMG 25693</name>
    <dbReference type="NCBI Taxonomy" id="870501"/>
    <lineage>
        <taxon>Bacteria</taxon>
        <taxon>Pseudomonadati</taxon>
        <taxon>Campylobacterota</taxon>
        <taxon>Epsilonproteobacteria</taxon>
        <taxon>Campylobacterales</taxon>
        <taxon>Arcobacteraceae</taxon>
        <taxon>Malaciobacter</taxon>
    </lineage>
</organism>
<reference evidence="2 3" key="1">
    <citation type="submission" date="2017-09" db="EMBL/GenBank/DDBJ databases">
        <title>Arcobacter canalis sp. nov., a new species isolated from a water canal contaminated with urban sewage.</title>
        <authorList>
            <person name="Perez-Cataluna A."/>
            <person name="Salas-Masso N."/>
            <person name="Figueras M.J."/>
        </authorList>
    </citation>
    <scope>NUCLEOTIDE SEQUENCE [LARGE SCALE GENOMIC DNA]</scope>
    <source>
        <strain evidence="2 3">F98-3</strain>
    </source>
</reference>
<sequence>MTLKYAGLKPMIDQHGVHFKDGKDDKFSYLIYAIDILKAIDHPYQKKMKYSHNIINDNYKPQEIINILLSYHPNLEKTMNQEIVSYKTHLDSEEEHVNNLVNLTDIEKKTFINNLKIMRDYKIQRAKNKIFYFHCIETIVEIILSNKIKEIDTPFNERFWHILQTIQGVLSKHRISSNLKIENKDEIKAMLFINIY</sequence>
<evidence type="ECO:0000313" key="1">
    <source>
        <dbReference type="EMBL" id="AXX92856.1"/>
    </source>
</evidence>
<protein>
    <submittedName>
        <fullName evidence="2">Uncharacterized protein</fullName>
    </submittedName>
</protein>
<accession>A0A2G1DJN7</accession>
<name>A0A2G1DJN7_9BACT</name>
<evidence type="ECO:0000313" key="3">
    <source>
        <dbReference type="Proteomes" id="UP000221222"/>
    </source>
</evidence>
<dbReference type="EMBL" id="NXFY01000004">
    <property type="protein sequence ID" value="PHO18692.1"/>
    <property type="molecule type" value="Genomic_DNA"/>
</dbReference>
<evidence type="ECO:0000313" key="4">
    <source>
        <dbReference type="Proteomes" id="UP000262712"/>
    </source>
</evidence>
<dbReference type="KEGG" id="amol:AMOL_1893"/>
<proteinExistence type="predicted"/>
<dbReference type="RefSeq" id="WP_099341750.1">
    <property type="nucleotide sequence ID" value="NZ_CP032098.1"/>
</dbReference>
<evidence type="ECO:0000313" key="2">
    <source>
        <dbReference type="EMBL" id="PHO18692.1"/>
    </source>
</evidence>
<dbReference type="Proteomes" id="UP000262712">
    <property type="component" value="Chromosome"/>
</dbReference>
<reference evidence="1 4" key="2">
    <citation type="submission" date="2018-08" db="EMBL/GenBank/DDBJ databases">
        <title>Complete genome of the Arcobacter molluscorum type strain LMG 25693.</title>
        <authorList>
            <person name="Miller W.G."/>
            <person name="Yee E."/>
            <person name="Bono J.L."/>
        </authorList>
    </citation>
    <scope>NUCLEOTIDE SEQUENCE [LARGE SCALE GENOMIC DNA]</scope>
    <source>
        <strain evidence="1 4">CECT 7696</strain>
    </source>
</reference>
<keyword evidence="3" id="KW-1185">Reference proteome</keyword>